<organism evidence="1 2">
    <name type="scientific">Sinobacterium caligoides</name>
    <dbReference type="NCBI Taxonomy" id="933926"/>
    <lineage>
        <taxon>Bacteria</taxon>
        <taxon>Pseudomonadati</taxon>
        <taxon>Pseudomonadota</taxon>
        <taxon>Gammaproteobacteria</taxon>
        <taxon>Cellvibrionales</taxon>
        <taxon>Spongiibacteraceae</taxon>
        <taxon>Sinobacterium</taxon>
    </lineage>
</organism>
<dbReference type="EMBL" id="RKHR01000005">
    <property type="protein sequence ID" value="ROS00359.1"/>
    <property type="molecule type" value="Genomic_DNA"/>
</dbReference>
<protein>
    <submittedName>
        <fullName evidence="1">Uncharacterized protein</fullName>
    </submittedName>
</protein>
<reference evidence="1 2" key="1">
    <citation type="submission" date="2018-11" db="EMBL/GenBank/DDBJ databases">
        <title>Genomic Encyclopedia of Type Strains, Phase IV (KMG-IV): sequencing the most valuable type-strain genomes for metagenomic binning, comparative biology and taxonomic classification.</title>
        <authorList>
            <person name="Goeker M."/>
        </authorList>
    </citation>
    <scope>NUCLEOTIDE SEQUENCE [LARGE SCALE GENOMIC DNA]</scope>
    <source>
        <strain evidence="1 2">DSM 100316</strain>
    </source>
</reference>
<name>A0A3N2DL00_9GAMM</name>
<dbReference type="RefSeq" id="WP_123713316.1">
    <property type="nucleotide sequence ID" value="NZ_RKHR01000005.1"/>
</dbReference>
<sequence length="111" mass="12354">MKIKDAPVYKLADIAAEAQAQVQAQYPQLDPVIAISHQLRASGFAADTLTVQSTRYDQRLLIVLHDARPNEVDYEFSRLSEEAPFAFSVLPLVALDLPQFVRWMTGPLAQG</sequence>
<comment type="caution">
    <text evidence="1">The sequence shown here is derived from an EMBL/GenBank/DDBJ whole genome shotgun (WGS) entry which is preliminary data.</text>
</comment>
<evidence type="ECO:0000313" key="2">
    <source>
        <dbReference type="Proteomes" id="UP000275394"/>
    </source>
</evidence>
<accession>A0A3N2DL00</accession>
<gene>
    <name evidence="1" type="ORF">EDC56_3010</name>
</gene>
<proteinExistence type="predicted"/>
<dbReference type="AlphaFoldDB" id="A0A3N2DL00"/>
<dbReference type="Proteomes" id="UP000275394">
    <property type="component" value="Unassembled WGS sequence"/>
</dbReference>
<evidence type="ECO:0000313" key="1">
    <source>
        <dbReference type="EMBL" id="ROS00359.1"/>
    </source>
</evidence>
<keyword evidence="2" id="KW-1185">Reference proteome</keyword>